<dbReference type="Proteomes" id="UP000600865">
    <property type="component" value="Unassembled WGS sequence"/>
</dbReference>
<feature type="signal peptide" evidence="1">
    <location>
        <begin position="1"/>
        <end position="20"/>
    </location>
</feature>
<organism evidence="2 3">
    <name type="scientific">Litorimonas cladophorae</name>
    <dbReference type="NCBI Taxonomy" id="1220491"/>
    <lineage>
        <taxon>Bacteria</taxon>
        <taxon>Pseudomonadati</taxon>
        <taxon>Pseudomonadota</taxon>
        <taxon>Alphaproteobacteria</taxon>
        <taxon>Maricaulales</taxon>
        <taxon>Robiginitomaculaceae</taxon>
    </lineage>
</organism>
<sequence>MRRLLPILLLSAALPFQAHGQQTQSQILPICPGGEVIELDGEFACKQDDTLALLIADFEAAELDGDIYRRGQEGDREALKQLPDISPEADAAANEKTMGFLARHAALSKLPMTDDDRLNHTLLGFVLTQRQRLAPFDSARVPFTNDSGFFNELGFIVRRTDFDTIADYEAYAARLTRLPRYFAQAKENMRRGIRTKFTASAEILPGIQEMIDAMAETSATAHPLFAPFKDFPESISVEDQTRLRGLGKAALESAAIPAYRDLSKFMRDEYASAARQTAGLGNSEEEREYYRALTRYFTTLDMGPDEVHALGLSEVVRIRREMDAVIAEVEFKGSFAEFLEFLRTDPQFYATTREELLMHASFIAKKLDGKMPEYFETLPRLSYGVIPVPREIEKSYTTGRYFSGDPDRGQAGNYVVNTYNLPNRPLYNLPALTAHEGVPGHHMQIAIGQELKGLPKFRKSLYPNAFGEGWGLYAEKLAGEMGIYTTPYERFGQLSYEMWRACRLVVDTGLHWKGWTREEAEACFLENSALAPHNIKTEVQRYISWPGQALAYKVGELKILELRAKTEDALGDDFDIRRFHDAVLSGGGIPLDILETRIDRFIFDERRRLNQLEIEAAREAQRQDAPASAQQTSGK</sequence>
<dbReference type="Pfam" id="PF05960">
    <property type="entry name" value="DUF885"/>
    <property type="match status" value="1"/>
</dbReference>
<keyword evidence="3" id="KW-1185">Reference proteome</keyword>
<proteinExistence type="predicted"/>
<gene>
    <name evidence="2" type="ORF">GCM10011309_18080</name>
</gene>
<dbReference type="AlphaFoldDB" id="A0A918KMA9"/>
<evidence type="ECO:0000256" key="1">
    <source>
        <dbReference type="SAM" id="SignalP"/>
    </source>
</evidence>
<evidence type="ECO:0000313" key="3">
    <source>
        <dbReference type="Proteomes" id="UP000600865"/>
    </source>
</evidence>
<dbReference type="RefSeq" id="WP_189584610.1">
    <property type="nucleotide sequence ID" value="NZ_BMYV01000002.1"/>
</dbReference>
<dbReference type="EMBL" id="BMYV01000002">
    <property type="protein sequence ID" value="GGX68637.1"/>
    <property type="molecule type" value="Genomic_DNA"/>
</dbReference>
<comment type="caution">
    <text evidence="2">The sequence shown here is derived from an EMBL/GenBank/DDBJ whole genome shotgun (WGS) entry which is preliminary data.</text>
</comment>
<accession>A0A918KMA9</accession>
<dbReference type="PANTHER" id="PTHR33361">
    <property type="entry name" value="GLR0591 PROTEIN"/>
    <property type="match status" value="1"/>
</dbReference>
<evidence type="ECO:0000313" key="2">
    <source>
        <dbReference type="EMBL" id="GGX68637.1"/>
    </source>
</evidence>
<keyword evidence="1" id="KW-0732">Signal</keyword>
<evidence type="ECO:0008006" key="4">
    <source>
        <dbReference type="Google" id="ProtNLM"/>
    </source>
</evidence>
<feature type="chain" id="PRO_5036673343" description="DUF885 domain-containing protein" evidence="1">
    <location>
        <begin position="21"/>
        <end position="635"/>
    </location>
</feature>
<protein>
    <recommendedName>
        <fullName evidence="4">DUF885 domain-containing protein</fullName>
    </recommendedName>
</protein>
<name>A0A918KMA9_9PROT</name>
<dbReference type="PANTHER" id="PTHR33361:SF2">
    <property type="entry name" value="DUF885 DOMAIN-CONTAINING PROTEIN"/>
    <property type="match status" value="1"/>
</dbReference>
<reference evidence="2 3" key="1">
    <citation type="journal article" date="2014" name="Int. J. Syst. Evol. Microbiol.">
        <title>Complete genome sequence of Corynebacterium casei LMG S-19264T (=DSM 44701T), isolated from a smear-ripened cheese.</title>
        <authorList>
            <consortium name="US DOE Joint Genome Institute (JGI-PGF)"/>
            <person name="Walter F."/>
            <person name="Albersmeier A."/>
            <person name="Kalinowski J."/>
            <person name="Ruckert C."/>
        </authorList>
    </citation>
    <scope>NUCLEOTIDE SEQUENCE [LARGE SCALE GENOMIC DNA]</scope>
    <source>
        <strain evidence="2 3">KCTC 23968</strain>
    </source>
</reference>
<dbReference type="InterPro" id="IPR010281">
    <property type="entry name" value="DUF885"/>
</dbReference>